<organism evidence="2 3">
    <name type="scientific">Paenibacillus radicis</name>
    <name type="common">ex Xue et al. 2023</name>
    <dbReference type="NCBI Taxonomy" id="2972489"/>
    <lineage>
        <taxon>Bacteria</taxon>
        <taxon>Bacillati</taxon>
        <taxon>Bacillota</taxon>
        <taxon>Bacilli</taxon>
        <taxon>Bacillales</taxon>
        <taxon>Paenibacillaceae</taxon>
        <taxon>Paenibacillus</taxon>
    </lineage>
</organism>
<sequence length="741" mass="82461">MKKSLTISCSLAAVLCVGNSIPPAIPLAFAASEPSSSSAVADDVHTDLRLSGELTLIGSEQLYDRPAMSAGTGLFLTPQTIAPLGFSTETGFYLISTWLGDKWIRPSEGVLEGIEPVEQVIVPYAPVYLFDVPLLGLNSGETASGPLHVFEKWRGWYHIHTDDGDKWIHFSYALPERLRPSKEPVSLPNGATLYRYPYGLSGEVGVIAPQTVIPVEQGDEWVHLRGDFGDGWVYLHQKENEAPGDDSVSVDKAKAADLARQRLGLSDEYTLESVRLVQLGDEQKRWNIVFHKKQEGFTIGLADITLNAANGSIDWYIRQESASMPELSEKAQDRTAVKQLVESFIAGKPPAANAEWMLDETPTNPLHNSRNRMDPALSFRYVRTVNGLPYPENHITVNINPSQNEVSYSLVWNENKRFDAPAGLMSTEEAELAFANAFLSNAVYRAPEDSKGNISPVYAVVPRIYDTLDAKKGQWRSGSGSITVRGPVTTQPLVDMPTESLNLSLDQAVDSARKKLGLPEYVSAENVSQGIFSWIFQLNVSAQDVDQTRSYYVEVSNITGDILQYSASSDSDGAFTWLTVPYISEAQAEAVAEQALRQLLPSYTYQLYRIRSELRLTDGLVNSNPEYLFTYWRSIDGIWADRQELTISVSAVNGQWSRLQSQLTPLIYAQNRPTFISKEAVWKQMFTRYRVEACYMNDGVLLTSPSTSIHYRLVPTTESSYASLLDAQTGVWRHFYTLQPE</sequence>
<reference evidence="2 3" key="1">
    <citation type="submission" date="2022-08" db="EMBL/GenBank/DDBJ databases">
        <title>Paenibacillus endoradicis sp. nov., Paenibacillus radicibacter sp. nov and Paenibacillus pararadicis sp. nov., three cold-adapted plant growth-promoting bacteria isolated from root of Larix gmelinii in Great Khingan.</title>
        <authorList>
            <person name="Xue H."/>
        </authorList>
    </citation>
    <scope>NUCLEOTIDE SEQUENCE [LARGE SCALE GENOMIC DNA]</scope>
    <source>
        <strain evidence="2 3">N5-1-1-5</strain>
    </source>
</reference>
<dbReference type="EMBL" id="JANQBD010000003">
    <property type="protein sequence ID" value="MCR8630605.1"/>
    <property type="molecule type" value="Genomic_DNA"/>
</dbReference>
<evidence type="ECO:0000259" key="1">
    <source>
        <dbReference type="Pfam" id="PF16244"/>
    </source>
</evidence>
<keyword evidence="3" id="KW-1185">Reference proteome</keyword>
<protein>
    <recommendedName>
        <fullName evidence="1">YcdB/YcdC repeated domain-containing protein</fullName>
    </recommendedName>
</protein>
<comment type="caution">
    <text evidence="2">The sequence shown here is derived from an EMBL/GenBank/DDBJ whole genome shotgun (WGS) entry which is preliminary data.</text>
</comment>
<proteinExistence type="predicted"/>
<dbReference type="Pfam" id="PF16244">
    <property type="entry name" value="DUF4901"/>
    <property type="match status" value="1"/>
</dbReference>
<feature type="domain" description="YcdB/YcdC repeated" evidence="1">
    <location>
        <begin position="259"/>
        <end position="410"/>
    </location>
</feature>
<dbReference type="Proteomes" id="UP001300012">
    <property type="component" value="Unassembled WGS sequence"/>
</dbReference>
<dbReference type="InterPro" id="IPR032599">
    <property type="entry name" value="YcdB/YcdC_rep_domain"/>
</dbReference>
<accession>A0ABT1YCW2</accession>
<dbReference type="RefSeq" id="WP_258212221.1">
    <property type="nucleotide sequence ID" value="NZ_JANQBD010000003.1"/>
</dbReference>
<name>A0ABT1YCW2_9BACL</name>
<evidence type="ECO:0000313" key="2">
    <source>
        <dbReference type="EMBL" id="MCR8630605.1"/>
    </source>
</evidence>
<evidence type="ECO:0000313" key="3">
    <source>
        <dbReference type="Proteomes" id="UP001300012"/>
    </source>
</evidence>
<gene>
    <name evidence="2" type="ORF">NV381_05250</name>
</gene>